<keyword evidence="1" id="KW-0064">Aspartyl protease</keyword>
<feature type="non-terminal residue" evidence="5">
    <location>
        <position position="336"/>
    </location>
</feature>
<reference evidence="5 6" key="2">
    <citation type="submission" date="2017-10" db="EMBL/GenBank/DDBJ databases">
        <title>Extensive intraspecific genome diversity in a model arbuscular mycorrhizal fungus.</title>
        <authorList>
            <person name="Chen E.C.H."/>
            <person name="Morin E."/>
            <person name="Baudet D."/>
            <person name="Noel J."/>
            <person name="Ndikumana S."/>
            <person name="Charron P."/>
            <person name="St-Onge C."/>
            <person name="Giorgi J."/>
            <person name="Grigoriev I.V."/>
            <person name="Roux C."/>
            <person name="Martin F.M."/>
            <person name="Corradi N."/>
        </authorList>
    </citation>
    <scope>NUCLEOTIDE SEQUENCE [LARGE SCALE GENOMIC DNA]</scope>
    <source>
        <strain evidence="5 6">C2</strain>
    </source>
</reference>
<dbReference type="InterPro" id="IPR036875">
    <property type="entry name" value="Znf_CCHC_sf"/>
</dbReference>
<feature type="compositionally biased region" description="Polar residues" evidence="3">
    <location>
        <begin position="47"/>
        <end position="57"/>
    </location>
</feature>
<feature type="compositionally biased region" description="Low complexity" evidence="3">
    <location>
        <begin position="28"/>
        <end position="46"/>
    </location>
</feature>
<dbReference type="Pfam" id="PF13975">
    <property type="entry name" value="gag-asp_proteas"/>
    <property type="match status" value="1"/>
</dbReference>
<feature type="domain" description="CCHC-type" evidence="4">
    <location>
        <begin position="61"/>
        <end position="74"/>
    </location>
</feature>
<dbReference type="GO" id="GO:0006508">
    <property type="term" value="P:proteolysis"/>
    <property type="evidence" value="ECO:0007669"/>
    <property type="project" value="InterPro"/>
</dbReference>
<sequence>MEALTKQMQQLALNYANLSSVLMVQQSTPRNTRPRPNNNNNQNRQNGQAPTQNSFNPNITCFRCGNVGHISRNCQMGRNTNNGNINGNNNNNRPRQRAPVTPINYADDEAEIYYDEYEDEYEEEWEEEDEYEAYVTTRSRSVPYEISSPRGKRTRFSESRKEDQLRTQPIPPVTPSTPMDMDATAEPSKRKVRTKIVPAPIENVNEFDIAKYISDLPCGLSIGQATAQLPVYRKGLIQSMRRKREKIDNNNYIGESYYGDSNSEEETPTTAAKCEFHINQQPVIAVIDSGAAVSIMTTAMMKNLKLTIDGPSEYVIKTANGTRVRSLGEIQNLPLK</sequence>
<dbReference type="CDD" id="cd00303">
    <property type="entry name" value="retropepsin_like"/>
    <property type="match status" value="1"/>
</dbReference>
<dbReference type="GO" id="GO:0008270">
    <property type="term" value="F:zinc ion binding"/>
    <property type="evidence" value="ECO:0007669"/>
    <property type="project" value="UniProtKB-KW"/>
</dbReference>
<reference evidence="5 6" key="1">
    <citation type="submission" date="2016-04" db="EMBL/GenBank/DDBJ databases">
        <title>Genome analyses suggest a sexual origin of heterokaryosis in a supposedly ancient asexual fungus.</title>
        <authorList>
            <person name="Ropars J."/>
            <person name="Sedzielewska K."/>
            <person name="Noel J."/>
            <person name="Charron P."/>
            <person name="Farinelli L."/>
            <person name="Marton T."/>
            <person name="Kruger M."/>
            <person name="Pelin A."/>
            <person name="Brachmann A."/>
            <person name="Corradi N."/>
        </authorList>
    </citation>
    <scope>NUCLEOTIDE SEQUENCE [LARGE SCALE GENOMIC DNA]</scope>
    <source>
        <strain evidence="5 6">C2</strain>
    </source>
</reference>
<dbReference type="SUPFAM" id="SSF57756">
    <property type="entry name" value="Retrovirus zinc finger-like domains"/>
    <property type="match status" value="1"/>
</dbReference>
<evidence type="ECO:0000313" key="6">
    <source>
        <dbReference type="Proteomes" id="UP000233469"/>
    </source>
</evidence>
<evidence type="ECO:0000256" key="2">
    <source>
        <dbReference type="PROSITE-ProRule" id="PRU00047"/>
    </source>
</evidence>
<evidence type="ECO:0000256" key="1">
    <source>
        <dbReference type="ARBA" id="ARBA00022750"/>
    </source>
</evidence>
<dbReference type="SMART" id="SM00343">
    <property type="entry name" value="ZnF_C2HC"/>
    <property type="match status" value="1"/>
</dbReference>
<dbReference type="Gene3D" id="2.40.70.10">
    <property type="entry name" value="Acid Proteases"/>
    <property type="match status" value="1"/>
</dbReference>
<dbReference type="VEuPathDB" id="FungiDB:RhiirFUN_013116"/>
<keyword evidence="1" id="KW-0645">Protease</keyword>
<dbReference type="VEuPathDB" id="FungiDB:RhiirA1_474358"/>
<feature type="region of interest" description="Disordered" evidence="3">
    <location>
        <begin position="79"/>
        <end position="99"/>
    </location>
</feature>
<dbReference type="GO" id="GO:0004190">
    <property type="term" value="F:aspartic-type endopeptidase activity"/>
    <property type="evidence" value="ECO:0007669"/>
    <property type="project" value="UniProtKB-KW"/>
</dbReference>
<comment type="caution">
    <text evidence="5">The sequence shown here is derived from an EMBL/GenBank/DDBJ whole genome shotgun (WGS) entry which is preliminary data.</text>
</comment>
<feature type="compositionally biased region" description="Basic and acidic residues" evidence="3">
    <location>
        <begin position="155"/>
        <end position="165"/>
    </location>
</feature>
<protein>
    <recommendedName>
        <fullName evidence="4">CCHC-type domain-containing protein</fullName>
    </recommendedName>
</protein>
<organism evidence="5 6">
    <name type="scientific">Rhizophagus irregularis</name>
    <dbReference type="NCBI Taxonomy" id="588596"/>
    <lineage>
        <taxon>Eukaryota</taxon>
        <taxon>Fungi</taxon>
        <taxon>Fungi incertae sedis</taxon>
        <taxon>Mucoromycota</taxon>
        <taxon>Glomeromycotina</taxon>
        <taxon>Glomeromycetes</taxon>
        <taxon>Glomerales</taxon>
        <taxon>Glomeraceae</taxon>
        <taxon>Rhizophagus</taxon>
    </lineage>
</organism>
<dbReference type="Gene3D" id="4.10.60.10">
    <property type="entry name" value="Zinc finger, CCHC-type"/>
    <property type="match status" value="1"/>
</dbReference>
<keyword evidence="2" id="KW-0862">Zinc</keyword>
<dbReference type="PROSITE" id="PS00141">
    <property type="entry name" value="ASP_PROTEASE"/>
    <property type="match status" value="1"/>
</dbReference>
<dbReference type="SUPFAM" id="SSF50630">
    <property type="entry name" value="Acid proteases"/>
    <property type="match status" value="1"/>
</dbReference>
<evidence type="ECO:0000259" key="4">
    <source>
        <dbReference type="PROSITE" id="PS50158"/>
    </source>
</evidence>
<dbReference type="Pfam" id="PF00098">
    <property type="entry name" value="zf-CCHC"/>
    <property type="match status" value="1"/>
</dbReference>
<dbReference type="PROSITE" id="PS50158">
    <property type="entry name" value="ZF_CCHC"/>
    <property type="match status" value="1"/>
</dbReference>
<dbReference type="InterPro" id="IPR021109">
    <property type="entry name" value="Peptidase_aspartic_dom_sf"/>
</dbReference>
<feature type="region of interest" description="Disordered" evidence="3">
    <location>
        <begin position="25"/>
        <end position="57"/>
    </location>
</feature>
<accession>A0A2N1MMB7</accession>
<dbReference type="InterPro" id="IPR001969">
    <property type="entry name" value="Aspartic_peptidase_AS"/>
</dbReference>
<evidence type="ECO:0000256" key="3">
    <source>
        <dbReference type="SAM" id="MobiDB-lite"/>
    </source>
</evidence>
<keyword evidence="1" id="KW-0378">Hydrolase</keyword>
<name>A0A2N1MMB7_9GLOM</name>
<feature type="region of interest" description="Disordered" evidence="3">
    <location>
        <begin position="144"/>
        <end position="191"/>
    </location>
</feature>
<dbReference type="GO" id="GO:0003676">
    <property type="term" value="F:nucleic acid binding"/>
    <property type="evidence" value="ECO:0007669"/>
    <property type="project" value="InterPro"/>
</dbReference>
<dbReference type="InterPro" id="IPR001878">
    <property type="entry name" value="Znf_CCHC"/>
</dbReference>
<dbReference type="Proteomes" id="UP000233469">
    <property type="component" value="Unassembled WGS sequence"/>
</dbReference>
<dbReference type="AlphaFoldDB" id="A0A2N1MMB7"/>
<keyword evidence="2" id="KW-0863">Zinc-finger</keyword>
<feature type="compositionally biased region" description="Low complexity" evidence="3">
    <location>
        <begin position="79"/>
        <end position="93"/>
    </location>
</feature>
<evidence type="ECO:0000313" key="5">
    <source>
        <dbReference type="EMBL" id="PKK62753.1"/>
    </source>
</evidence>
<proteinExistence type="predicted"/>
<dbReference type="EMBL" id="LLXL01001820">
    <property type="protein sequence ID" value="PKK62753.1"/>
    <property type="molecule type" value="Genomic_DNA"/>
</dbReference>
<gene>
    <name evidence="5" type="ORF">RhiirC2_717462</name>
</gene>
<keyword evidence="2" id="KW-0479">Metal-binding</keyword>